<comment type="caution">
    <text evidence="1">The sequence shown here is derived from an EMBL/GenBank/DDBJ whole genome shotgun (WGS) entry which is preliminary data.</text>
</comment>
<reference evidence="1" key="1">
    <citation type="journal article" date="2015" name="Nature">
        <title>Complex archaea that bridge the gap between prokaryotes and eukaryotes.</title>
        <authorList>
            <person name="Spang A."/>
            <person name="Saw J.H."/>
            <person name="Jorgensen S.L."/>
            <person name="Zaremba-Niedzwiedzka K."/>
            <person name="Martijn J."/>
            <person name="Lind A.E."/>
            <person name="van Eijk R."/>
            <person name="Schleper C."/>
            <person name="Guy L."/>
            <person name="Ettema T.J."/>
        </authorList>
    </citation>
    <scope>NUCLEOTIDE SEQUENCE</scope>
</reference>
<sequence length="144" mass="14935">MIHSQNTNSQVLIVPISVSSQTIVSGTVDTLGWDYAVFKAIQDTAAATSSNPITWQLSEGAATNSFATWTGSVGDTGFTIGTVSTSLGNIHEIQVNLATRKRYIAAELMSGGATTLSACTVTFYRGKEPPTTAAGKGLATFAIA</sequence>
<accession>A0A0F9HL79</accession>
<dbReference type="EMBL" id="LAZR01022264">
    <property type="protein sequence ID" value="KKL82490.1"/>
    <property type="molecule type" value="Genomic_DNA"/>
</dbReference>
<organism evidence="1">
    <name type="scientific">marine sediment metagenome</name>
    <dbReference type="NCBI Taxonomy" id="412755"/>
    <lineage>
        <taxon>unclassified sequences</taxon>
        <taxon>metagenomes</taxon>
        <taxon>ecological metagenomes</taxon>
    </lineage>
</organism>
<dbReference type="AlphaFoldDB" id="A0A0F9HL79"/>
<protein>
    <submittedName>
        <fullName evidence="1">Uncharacterized protein</fullName>
    </submittedName>
</protein>
<gene>
    <name evidence="1" type="ORF">LCGC14_1984250</name>
</gene>
<proteinExistence type="predicted"/>
<name>A0A0F9HL79_9ZZZZ</name>
<evidence type="ECO:0000313" key="1">
    <source>
        <dbReference type="EMBL" id="KKL82490.1"/>
    </source>
</evidence>